<feature type="transmembrane region" description="Helical" evidence="1">
    <location>
        <begin position="23"/>
        <end position="42"/>
    </location>
</feature>
<gene>
    <name evidence="2" type="ORF">LCGC14_0742170</name>
</gene>
<name>A0A0F9QAL7_9ZZZZ</name>
<keyword evidence="1" id="KW-0812">Transmembrane</keyword>
<sequence>MKQNSQVVQVTLTAVACQKLKKVFFFIFLLLVLVSIICGQTYKTFRSEQKQITEKARWKIGPFRIYPAIQFKNIGYDDNVYYQREEDDPASDFTGTIAPEIKAYFLFRNTMILSLTESPEYVYYHKQKRERRLNNTLCPELKILLFNRFVISGSYSHSDRRYRATSEFDVRANTKTTGYRAGFFYETARETSFGFSGSTRTIRYEDITLPGEEIYLARALNREEQNGSFEFYYRAFSRSLFFLRGGYTEYKFEHVQSRWRNAHSYQVYSGIRLPLLGRATGTLSLGYKKLVPVEEEREGFSGLIGDTSLYFRISRFGFRIKYERDCHFSYWTNNIFFKEDRYGAGISLYLTKFLRLDYNFYYGESDYPVAMIVQTPSGTYEELKRKDIHHTQTIGFVFRVIKNTGIGLMVNFWERESNYYWANRDRMFMGGYITYQF</sequence>
<dbReference type="InterPro" id="IPR018759">
    <property type="entry name" value="BBP2_2"/>
</dbReference>
<dbReference type="PROSITE" id="PS51257">
    <property type="entry name" value="PROKAR_LIPOPROTEIN"/>
    <property type="match status" value="1"/>
</dbReference>
<comment type="caution">
    <text evidence="2">The sequence shown here is derived from an EMBL/GenBank/DDBJ whole genome shotgun (WGS) entry which is preliminary data.</text>
</comment>
<accession>A0A0F9QAL7</accession>
<reference evidence="2" key="1">
    <citation type="journal article" date="2015" name="Nature">
        <title>Complex archaea that bridge the gap between prokaryotes and eukaryotes.</title>
        <authorList>
            <person name="Spang A."/>
            <person name="Saw J.H."/>
            <person name="Jorgensen S.L."/>
            <person name="Zaremba-Niedzwiedzka K."/>
            <person name="Martijn J."/>
            <person name="Lind A.E."/>
            <person name="van Eijk R."/>
            <person name="Schleper C."/>
            <person name="Guy L."/>
            <person name="Ettema T.J."/>
        </authorList>
    </citation>
    <scope>NUCLEOTIDE SEQUENCE</scope>
</reference>
<evidence type="ECO:0000313" key="2">
    <source>
        <dbReference type="EMBL" id="KKN39569.1"/>
    </source>
</evidence>
<evidence type="ECO:0008006" key="3">
    <source>
        <dbReference type="Google" id="ProtNLM"/>
    </source>
</evidence>
<dbReference type="Pfam" id="PF10082">
    <property type="entry name" value="BBP2_2"/>
    <property type="match status" value="1"/>
</dbReference>
<keyword evidence="1" id="KW-1133">Transmembrane helix</keyword>
<organism evidence="2">
    <name type="scientific">marine sediment metagenome</name>
    <dbReference type="NCBI Taxonomy" id="412755"/>
    <lineage>
        <taxon>unclassified sequences</taxon>
        <taxon>metagenomes</taxon>
        <taxon>ecological metagenomes</taxon>
    </lineage>
</organism>
<dbReference type="AlphaFoldDB" id="A0A0F9QAL7"/>
<dbReference type="EMBL" id="LAZR01001756">
    <property type="protein sequence ID" value="KKN39569.1"/>
    <property type="molecule type" value="Genomic_DNA"/>
</dbReference>
<proteinExistence type="predicted"/>
<evidence type="ECO:0000256" key="1">
    <source>
        <dbReference type="SAM" id="Phobius"/>
    </source>
</evidence>
<keyword evidence="1" id="KW-0472">Membrane</keyword>
<protein>
    <recommendedName>
        <fullName evidence="3">Alginate export domain-containing protein</fullName>
    </recommendedName>
</protein>